<keyword evidence="4" id="KW-1185">Reference proteome</keyword>
<dbReference type="EMBL" id="JBHRTR010000054">
    <property type="protein sequence ID" value="MFC3231158.1"/>
    <property type="molecule type" value="Genomic_DNA"/>
</dbReference>
<keyword evidence="2" id="KW-1133">Transmembrane helix</keyword>
<name>A0ABV7L975_9PROT</name>
<feature type="transmembrane region" description="Helical" evidence="2">
    <location>
        <begin position="131"/>
        <end position="148"/>
    </location>
</feature>
<reference evidence="4" key="1">
    <citation type="journal article" date="2019" name="Int. J. Syst. Evol. Microbiol.">
        <title>The Global Catalogue of Microorganisms (GCM) 10K type strain sequencing project: providing services to taxonomists for standard genome sequencing and annotation.</title>
        <authorList>
            <consortium name="The Broad Institute Genomics Platform"/>
            <consortium name="The Broad Institute Genome Sequencing Center for Infectious Disease"/>
            <person name="Wu L."/>
            <person name="Ma J."/>
        </authorList>
    </citation>
    <scope>NUCLEOTIDE SEQUENCE [LARGE SCALE GENOMIC DNA]</scope>
    <source>
        <strain evidence="4">KCTC 42964</strain>
    </source>
</reference>
<keyword evidence="2" id="KW-0812">Transmembrane</keyword>
<organism evidence="3 4">
    <name type="scientific">Marinibaculum pumilum</name>
    <dbReference type="NCBI Taxonomy" id="1766165"/>
    <lineage>
        <taxon>Bacteria</taxon>
        <taxon>Pseudomonadati</taxon>
        <taxon>Pseudomonadota</taxon>
        <taxon>Alphaproteobacteria</taxon>
        <taxon>Rhodospirillales</taxon>
        <taxon>Rhodospirillaceae</taxon>
        <taxon>Marinibaculum</taxon>
    </lineage>
</organism>
<evidence type="ECO:0000256" key="2">
    <source>
        <dbReference type="SAM" id="Phobius"/>
    </source>
</evidence>
<evidence type="ECO:0000256" key="1">
    <source>
        <dbReference type="SAM" id="MobiDB-lite"/>
    </source>
</evidence>
<evidence type="ECO:0000313" key="4">
    <source>
        <dbReference type="Proteomes" id="UP001595528"/>
    </source>
</evidence>
<proteinExistence type="predicted"/>
<protein>
    <submittedName>
        <fullName evidence="3">Mpo1-like protein</fullName>
    </submittedName>
</protein>
<gene>
    <name evidence="3" type="ORF">ACFOGJ_28175</name>
</gene>
<sequence length="229" mass="25452">MVKVFFTAFPADGRRRPAPAAVRRALPAGTAPLLSFPEKVIYVYVNVNFTHAHFCSTRPFAGHPGQPPVPAPDSVQTTGKESLMQDQDRAASQPAGMQASGAARHTPGDLTSYRDFWPYYLREHARPETRIWHFAGTSLAILALLLAIVTLQPWWLLVALPAGYGPAWISHFFVERNRPATFKYPLWSLASDFRMYTLWLVGRLGRHLAAAGVRMRADGKAADRTQAAR</sequence>
<comment type="caution">
    <text evidence="3">The sequence shown here is derived from an EMBL/GenBank/DDBJ whole genome shotgun (WGS) entry which is preliminary data.</text>
</comment>
<dbReference type="PANTHER" id="PTHR34205">
    <property type="entry name" value="TRANSMEMBRANE PROTEIN"/>
    <property type="match status" value="1"/>
</dbReference>
<dbReference type="Proteomes" id="UP001595528">
    <property type="component" value="Unassembled WGS sequence"/>
</dbReference>
<dbReference type="RefSeq" id="WP_379906622.1">
    <property type="nucleotide sequence ID" value="NZ_JBHRTR010000054.1"/>
</dbReference>
<feature type="transmembrane region" description="Helical" evidence="2">
    <location>
        <begin position="154"/>
        <end position="174"/>
    </location>
</feature>
<dbReference type="PANTHER" id="PTHR34205:SF2">
    <property type="entry name" value="DUF962 DOMAIN-CONTAINING PROTEIN"/>
    <property type="match status" value="1"/>
</dbReference>
<dbReference type="Pfam" id="PF06127">
    <property type="entry name" value="Mpo1-like"/>
    <property type="match status" value="1"/>
</dbReference>
<feature type="region of interest" description="Disordered" evidence="1">
    <location>
        <begin position="63"/>
        <end position="106"/>
    </location>
</feature>
<dbReference type="InterPro" id="IPR009305">
    <property type="entry name" value="Mpo1-like"/>
</dbReference>
<accession>A0ABV7L975</accession>
<evidence type="ECO:0000313" key="3">
    <source>
        <dbReference type="EMBL" id="MFC3231158.1"/>
    </source>
</evidence>
<keyword evidence="2" id="KW-0472">Membrane</keyword>